<sequence>MSKALLVIDFINDICHPDGKIPSSAAHTQEQNAIDNANKALAFARKQGWLTVQVKVGFEQNYHAQPKESPIFGKANQFEALKLGSFGTDFHEDLDVQPSDFIIEKPRVNPFYGTNLEPVLRANKVDELYVCGVSTAWAIQAVTRDAHDRDYKVTIIEDACAAADQQEHMTSIDMLSRIANIVKVDDLV</sequence>
<evidence type="ECO:0000313" key="4">
    <source>
        <dbReference type="Proteomes" id="UP000838748"/>
    </source>
</evidence>
<dbReference type="EC" id="3.-.-.-" evidence="3"/>
<name>A0ABM9A2R5_9VIBR</name>
<keyword evidence="1 3" id="KW-0378">Hydrolase</keyword>
<dbReference type="Pfam" id="PF00857">
    <property type="entry name" value="Isochorismatase"/>
    <property type="match status" value="1"/>
</dbReference>
<dbReference type="Gene3D" id="3.40.50.850">
    <property type="entry name" value="Isochorismatase-like"/>
    <property type="match status" value="1"/>
</dbReference>
<dbReference type="PANTHER" id="PTHR43540">
    <property type="entry name" value="PEROXYUREIDOACRYLATE/UREIDOACRYLATE AMIDOHYDROLASE-RELATED"/>
    <property type="match status" value="1"/>
</dbReference>
<evidence type="ECO:0000259" key="2">
    <source>
        <dbReference type="Pfam" id="PF00857"/>
    </source>
</evidence>
<organism evidence="3 4">
    <name type="scientific">Vibrio marisflavi CECT 7928</name>
    <dbReference type="NCBI Taxonomy" id="634439"/>
    <lineage>
        <taxon>Bacteria</taxon>
        <taxon>Pseudomonadati</taxon>
        <taxon>Pseudomonadota</taxon>
        <taxon>Gammaproteobacteria</taxon>
        <taxon>Vibrionales</taxon>
        <taxon>Vibrionaceae</taxon>
        <taxon>Vibrio</taxon>
    </lineage>
</organism>
<dbReference type="GO" id="GO:0016787">
    <property type="term" value="F:hydrolase activity"/>
    <property type="evidence" value="ECO:0007669"/>
    <property type="project" value="UniProtKB-KW"/>
</dbReference>
<keyword evidence="4" id="KW-1185">Reference proteome</keyword>
<accession>A0ABM9A2R5</accession>
<evidence type="ECO:0000256" key="1">
    <source>
        <dbReference type="ARBA" id="ARBA00022801"/>
    </source>
</evidence>
<dbReference type="InterPro" id="IPR000868">
    <property type="entry name" value="Isochorismatase-like_dom"/>
</dbReference>
<dbReference type="CDD" id="cd00431">
    <property type="entry name" value="cysteine_hydrolases"/>
    <property type="match status" value="1"/>
</dbReference>
<proteinExistence type="predicted"/>
<evidence type="ECO:0000313" key="3">
    <source>
        <dbReference type="EMBL" id="CAH0537661.1"/>
    </source>
</evidence>
<feature type="domain" description="Isochorismatase-like" evidence="2">
    <location>
        <begin position="4"/>
        <end position="183"/>
    </location>
</feature>
<dbReference type="EMBL" id="CAKLDM010000001">
    <property type="protein sequence ID" value="CAH0537661.1"/>
    <property type="molecule type" value="Genomic_DNA"/>
</dbReference>
<comment type="caution">
    <text evidence="3">The sequence shown here is derived from an EMBL/GenBank/DDBJ whole genome shotgun (WGS) entry which is preliminary data.</text>
</comment>
<dbReference type="PANTHER" id="PTHR43540:SF1">
    <property type="entry name" value="ISOCHORISMATASE HYDROLASE"/>
    <property type="match status" value="1"/>
</dbReference>
<dbReference type="InterPro" id="IPR036380">
    <property type="entry name" value="Isochorismatase-like_sf"/>
</dbReference>
<protein>
    <submittedName>
        <fullName evidence="3">Isochorismatase family protein YecD</fullName>
        <ecNumber evidence="3">3.-.-.-</ecNumber>
    </submittedName>
</protein>
<gene>
    <name evidence="3" type="primary">yecD_1</name>
    <name evidence="3" type="ORF">VMF7928_01223</name>
</gene>
<dbReference type="InterPro" id="IPR050272">
    <property type="entry name" value="Isochorismatase-like_hydrls"/>
</dbReference>
<dbReference type="Proteomes" id="UP000838748">
    <property type="component" value="Unassembled WGS sequence"/>
</dbReference>
<dbReference type="SUPFAM" id="SSF52499">
    <property type="entry name" value="Isochorismatase-like hydrolases"/>
    <property type="match status" value="1"/>
</dbReference>
<dbReference type="RefSeq" id="WP_237360571.1">
    <property type="nucleotide sequence ID" value="NZ_CAKLDM010000001.1"/>
</dbReference>
<reference evidence="3" key="1">
    <citation type="submission" date="2021-11" db="EMBL/GenBank/DDBJ databases">
        <authorList>
            <person name="Rodrigo-Torres L."/>
            <person name="Arahal R. D."/>
            <person name="Lucena T."/>
        </authorList>
    </citation>
    <scope>NUCLEOTIDE SEQUENCE</scope>
    <source>
        <strain evidence="3">CECT 7928</strain>
    </source>
</reference>